<protein>
    <submittedName>
        <fullName evidence="1">RCG63048</fullName>
    </submittedName>
</protein>
<dbReference type="EMBL" id="CH473952">
    <property type="protein sequence ID" value="EDL82142.1"/>
    <property type="molecule type" value="Genomic_DNA"/>
</dbReference>
<accession>A6HVK6</accession>
<dbReference type="AlphaFoldDB" id="A6HVK6"/>
<gene>
    <name evidence="1" type="ORF">rCG_63048</name>
</gene>
<organism evidence="1 2">
    <name type="scientific">Rattus norvegicus</name>
    <name type="common">Rat</name>
    <dbReference type="NCBI Taxonomy" id="10116"/>
    <lineage>
        <taxon>Eukaryota</taxon>
        <taxon>Metazoa</taxon>
        <taxon>Chordata</taxon>
        <taxon>Craniata</taxon>
        <taxon>Vertebrata</taxon>
        <taxon>Euteleostomi</taxon>
        <taxon>Mammalia</taxon>
        <taxon>Eutheria</taxon>
        <taxon>Euarchontoglires</taxon>
        <taxon>Glires</taxon>
        <taxon>Rodentia</taxon>
        <taxon>Myomorpha</taxon>
        <taxon>Muroidea</taxon>
        <taxon>Muridae</taxon>
        <taxon>Murinae</taxon>
        <taxon>Rattus</taxon>
    </lineage>
</organism>
<proteinExistence type="predicted"/>
<reference evidence="2" key="1">
    <citation type="submission" date="2005-09" db="EMBL/GenBank/DDBJ databases">
        <authorList>
            <person name="Mural R.J."/>
            <person name="Li P.W."/>
            <person name="Adams M.D."/>
            <person name="Amanatides P.G."/>
            <person name="Baden-Tillson H."/>
            <person name="Barnstead M."/>
            <person name="Chin S.H."/>
            <person name="Dew I."/>
            <person name="Evans C.A."/>
            <person name="Ferriera S."/>
            <person name="Flanigan M."/>
            <person name="Fosler C."/>
            <person name="Glodek A."/>
            <person name="Gu Z."/>
            <person name="Holt R.A."/>
            <person name="Jennings D."/>
            <person name="Kraft C.L."/>
            <person name="Lu F."/>
            <person name="Nguyen T."/>
            <person name="Nusskern D.R."/>
            <person name="Pfannkoch C.M."/>
            <person name="Sitter C."/>
            <person name="Sutton G.G."/>
            <person name="Venter J.C."/>
            <person name="Wang Z."/>
            <person name="Woodage T."/>
            <person name="Zheng X.H."/>
            <person name="Zhong F."/>
        </authorList>
    </citation>
    <scope>NUCLEOTIDE SEQUENCE [LARGE SCALE GENOMIC DNA]</scope>
    <source>
        <strain>BN</strain>
        <strain evidence="2">Sprague-Dawley</strain>
    </source>
</reference>
<name>A6HVK6_RAT</name>
<evidence type="ECO:0000313" key="2">
    <source>
        <dbReference type="Proteomes" id="UP000234681"/>
    </source>
</evidence>
<dbReference type="Proteomes" id="UP000234681">
    <property type="component" value="Chromosome 2"/>
</dbReference>
<sequence>MGVAPKDLCKQVHFPISIFPPLPLVEGGLKGRFQLLRTIIKNRI</sequence>
<evidence type="ECO:0000313" key="1">
    <source>
        <dbReference type="EMBL" id="EDL82142.1"/>
    </source>
</evidence>